<feature type="compositionally biased region" description="Acidic residues" evidence="1">
    <location>
        <begin position="1499"/>
        <end position="1510"/>
    </location>
</feature>
<feature type="region of interest" description="Disordered" evidence="1">
    <location>
        <begin position="1361"/>
        <end position="1399"/>
    </location>
</feature>
<feature type="compositionally biased region" description="Polar residues" evidence="1">
    <location>
        <begin position="537"/>
        <end position="546"/>
    </location>
</feature>
<gene>
    <name evidence="3" type="ORF">Cvel_17957</name>
</gene>
<feature type="region of interest" description="Disordered" evidence="1">
    <location>
        <begin position="1093"/>
        <end position="1112"/>
    </location>
</feature>
<feature type="compositionally biased region" description="Acidic residues" evidence="1">
    <location>
        <begin position="1452"/>
        <end position="1467"/>
    </location>
</feature>
<sequence>MGTMDLEAGRCAPTSVRAEHPERTPQYRVAWEAFSSLVAAEFVFVLFAIFIPDAVSASLGFVAVASAAFVLWKRQISVLFLSFVLHAVYFAVTLVIATGQLGISALYYYQPNTPLWGIIIGQVTVTGILLLMMLVVCVMGQFRSKDQILRGETRERIERFTDNVQGVSQRSAQFVKHQTANFRRSVTALSAAGYSALRRMSTGSGGNEGEALQSGAAINKNSLEKGGPLDTHRGSIGYSTALGVSDAEVEALERGQGPPRDSKEEVGGAAEGGDGSPLKAHEEVQGRAAVEMPSVHRDVVGAAGVMDAVKGVPTDKKGQQDEEERKTTFEDEASRGPVPSVQAPLAPPQGVVTSAKTVTEGEGEPEPPVDTSNAPTAIAPLALAGAFSSAGRASADRMLDRSQPFSYDFTNRAQESGEEEPPLSGRIRGEDLEAVQGGKKKKKKKQTEEEDDNPAANLSSAFNRRAGSADALRSGPPAGFFGEYTAPPSEVAGPTQGQEPAFNNSMGAEPQPQSSRARQQQQGPRGVFAALMDSARSFMSSGNLRTLQPPANHPINLPSESQQQNNQNAPPRRIAKTSANLRNIPGGSAPRFAPVSKPPAAVAEEEDQTAPAAAAGAGGPAELPDMDPQLKATLESLPPPQQAALLRSLEVRNMPAPPPMPGVDGMRVGFATQTDGEQPGQMVQNPPPQSSIEGSERTGGNSLSQTQENLREAEIRFQRAKGTPAPPGPPITTLPMDEFLALQRQRQEQQKGLARLPKSTSRLTDGGAFEGAERYTQAKRGTGNRKLAAPSKAAGRLSVQPVAEEDEGEADKDEYFSPQETATGGDGGATAAIGDGAALPPPRVDSEAARRKKEWEEQVKTSLAAAESGARNARQVKLGQRKADDVVEDSRAERENLQGNSPSVPPSLSPAPAGVRPSSASNAVEPRGLSPLRSYAVVNGCVGEVGASVARREDRPTMCLKNPEEEESRPIAELKKAALPNISADGTHIRHLANEQQREKEGARGKGDVTSRDSSPDRVAEGAAEGVRTGNQTHIPFAGPFHQQQEQTGTGTTPPLGPSGALASRSHMPPFVNQAAAVVAGLGADRERAGSVRSGAVLSSRRGSGANTHGGSALLGGYNKLRDPNRSIVADAANKEEALRAQQAIRENFLRNQQGAAAADGTGVAEGEGPQIASVPPVPLFLQNPPAEVARIAAAAATGGDFPLQQSGATVDKVPEQEKRLEGSADGVTARLREGGALHGAVMPSNRLPQSEQMPQTSGGGQVPVPPPAKNTKQGSAAARGPCDSLGEHRSSTPPLQRVCVAYAQQQQPQGEQGTGTQPESAPPAGASNGVPVTAGGSQWRRNPTDEDPTALLRQLEEVRRQKQEEAMRNAAASGCVPVTTSGMTPPIPSAPVPVGGEMEGSAADALRAMAAQGRVIPVSPTQYQRPVPQMPPSAEAARTEDDQWHDLADKESEEESEEQEEEEESSNESAGSSEVEEVEGTDESPPGTSEFASPRGDIEEDPTPEEDADAAPSEPSEGVSEESPGRDDEEEQSEASHGESIVSGEGEGQEGAANTQPALQTPPMPGRDATDLRFNPRSHVPPPRPDRENGDAPNPNSALGLGFIKEDEEDETQKDESTPTPPENCPTDPSPQQKIGQSPQRHQQESQQGGAALPFPSLSGSGPASASAGGDGPTEEEKKEDSNDNGEK</sequence>
<keyword evidence="2" id="KW-0812">Transmembrane</keyword>
<feature type="compositionally biased region" description="Basic and acidic residues" evidence="1">
    <location>
        <begin position="844"/>
        <end position="859"/>
    </location>
</feature>
<feature type="compositionally biased region" description="Basic and acidic residues" evidence="1">
    <location>
        <begin position="1676"/>
        <end position="1689"/>
    </location>
</feature>
<feature type="compositionally biased region" description="Low complexity" evidence="1">
    <location>
        <begin position="379"/>
        <end position="393"/>
    </location>
</feature>
<feature type="compositionally biased region" description="Low complexity" evidence="1">
    <location>
        <begin position="829"/>
        <end position="838"/>
    </location>
</feature>
<evidence type="ECO:0000313" key="3">
    <source>
        <dbReference type="EMBL" id="CEM15824.1"/>
    </source>
</evidence>
<evidence type="ECO:0008006" key="4">
    <source>
        <dbReference type="Google" id="ProtNLM"/>
    </source>
</evidence>
<feature type="compositionally biased region" description="Low complexity" evidence="1">
    <location>
        <begin position="510"/>
        <end position="526"/>
    </location>
</feature>
<feature type="region of interest" description="Disordered" evidence="1">
    <location>
        <begin position="743"/>
        <end position="926"/>
    </location>
</feature>
<dbReference type="VEuPathDB" id="CryptoDB:Cvel_17957"/>
<feature type="compositionally biased region" description="Low complexity" evidence="1">
    <location>
        <begin position="1637"/>
        <end position="1669"/>
    </location>
</feature>
<organism evidence="3">
    <name type="scientific">Chromera velia CCMP2878</name>
    <dbReference type="NCBI Taxonomy" id="1169474"/>
    <lineage>
        <taxon>Eukaryota</taxon>
        <taxon>Sar</taxon>
        <taxon>Alveolata</taxon>
        <taxon>Colpodellida</taxon>
        <taxon>Chromeraceae</taxon>
        <taxon>Chromera</taxon>
    </lineage>
</organism>
<feature type="region of interest" description="Disordered" evidence="1">
    <location>
        <begin position="1201"/>
        <end position="1349"/>
    </location>
</feature>
<feature type="transmembrane region" description="Helical" evidence="2">
    <location>
        <begin position="29"/>
        <end position="49"/>
    </location>
</feature>
<evidence type="ECO:0000256" key="1">
    <source>
        <dbReference type="SAM" id="MobiDB-lite"/>
    </source>
</evidence>
<feature type="compositionally biased region" description="Low complexity" evidence="1">
    <location>
        <begin position="1043"/>
        <end position="1060"/>
    </location>
</feature>
<name>A0A0G4FPW5_9ALVE</name>
<feature type="transmembrane region" description="Helical" evidence="2">
    <location>
        <begin position="55"/>
        <end position="72"/>
    </location>
</feature>
<dbReference type="EMBL" id="CDMZ01000508">
    <property type="protein sequence ID" value="CEM15824.1"/>
    <property type="molecule type" value="Genomic_DNA"/>
</dbReference>
<feature type="compositionally biased region" description="Basic and acidic residues" evidence="1">
    <location>
        <begin position="881"/>
        <end position="896"/>
    </location>
</feature>
<feature type="compositionally biased region" description="Acidic residues" evidence="1">
    <location>
        <begin position="803"/>
        <end position="812"/>
    </location>
</feature>
<feature type="compositionally biased region" description="Polar residues" evidence="1">
    <location>
        <begin position="495"/>
        <end position="506"/>
    </location>
</feature>
<feature type="compositionally biased region" description="Polar residues" evidence="1">
    <location>
        <begin position="1101"/>
        <end position="1110"/>
    </location>
</feature>
<evidence type="ECO:0000256" key="2">
    <source>
        <dbReference type="SAM" id="Phobius"/>
    </source>
</evidence>
<feature type="compositionally biased region" description="Basic and acidic residues" evidence="1">
    <location>
        <begin position="1213"/>
        <end position="1223"/>
    </location>
</feature>
<proteinExistence type="predicted"/>
<feature type="region of interest" description="Disordered" evidence="1">
    <location>
        <begin position="1418"/>
        <end position="1689"/>
    </location>
</feature>
<feature type="compositionally biased region" description="Basic and acidic residues" evidence="1">
    <location>
        <begin position="1438"/>
        <end position="1451"/>
    </location>
</feature>
<feature type="region of interest" description="Disordered" evidence="1">
    <location>
        <begin position="993"/>
        <end position="1066"/>
    </location>
</feature>
<feature type="compositionally biased region" description="Low complexity" evidence="1">
    <location>
        <begin position="1511"/>
        <end position="1523"/>
    </location>
</feature>
<accession>A0A0G4FPW5</accession>
<feature type="region of interest" description="Disordered" evidence="1">
    <location>
        <begin position="306"/>
        <end position="707"/>
    </location>
</feature>
<protein>
    <recommendedName>
        <fullName evidence="4">Transmembrane protein</fullName>
    </recommendedName>
</protein>
<reference evidence="3" key="1">
    <citation type="submission" date="2014-11" db="EMBL/GenBank/DDBJ databases">
        <authorList>
            <person name="Otto D Thomas"/>
            <person name="Naeem Raeece"/>
        </authorList>
    </citation>
    <scope>NUCLEOTIDE SEQUENCE</scope>
</reference>
<feature type="compositionally biased region" description="Polar residues" evidence="1">
    <location>
        <begin position="671"/>
        <end position="707"/>
    </location>
</feature>
<feature type="compositionally biased region" description="Polar residues" evidence="1">
    <location>
        <begin position="403"/>
        <end position="414"/>
    </location>
</feature>
<keyword evidence="2" id="KW-0472">Membrane</keyword>
<feature type="transmembrane region" description="Helical" evidence="2">
    <location>
        <begin position="115"/>
        <end position="140"/>
    </location>
</feature>
<feature type="region of interest" description="Disordered" evidence="1">
    <location>
        <begin position="249"/>
        <end position="286"/>
    </location>
</feature>
<feature type="compositionally biased region" description="Basic and acidic residues" evidence="1">
    <location>
        <begin position="993"/>
        <end position="1020"/>
    </location>
</feature>
<feature type="compositionally biased region" description="Basic and acidic residues" evidence="1">
    <location>
        <begin position="313"/>
        <end position="334"/>
    </location>
</feature>
<feature type="compositionally biased region" description="Low complexity" evidence="1">
    <location>
        <begin position="1305"/>
        <end position="1320"/>
    </location>
</feature>
<keyword evidence="2" id="KW-1133">Transmembrane helix</keyword>
<feature type="transmembrane region" description="Helical" evidence="2">
    <location>
        <begin position="79"/>
        <end position="109"/>
    </location>
</feature>
<feature type="compositionally biased region" description="Polar residues" evidence="1">
    <location>
        <begin position="1247"/>
        <end position="1257"/>
    </location>
</feature>